<dbReference type="Gene3D" id="3.40.50.150">
    <property type="entry name" value="Vaccinia Virus protein VP39"/>
    <property type="match status" value="1"/>
</dbReference>
<dbReference type="GO" id="GO:0009102">
    <property type="term" value="P:biotin biosynthetic process"/>
    <property type="evidence" value="ECO:0007669"/>
    <property type="project" value="UniProtKB-UniRule"/>
</dbReference>
<protein>
    <recommendedName>
        <fullName evidence="3 8">Malonyl-[acyl-carrier protein] O-methyltransferase</fullName>
        <shortName evidence="8">Malonyl-ACP O-methyltransferase</shortName>
        <ecNumber evidence="3 8">2.1.1.197</ecNumber>
    </recommendedName>
    <alternativeName>
        <fullName evidence="8">Biotin synthesis protein BioC</fullName>
    </alternativeName>
</protein>
<name>A0A9X0R806_VIBME</name>
<dbReference type="InterPro" id="IPR029063">
    <property type="entry name" value="SAM-dependent_MTases_sf"/>
</dbReference>
<evidence type="ECO:0000256" key="1">
    <source>
        <dbReference type="ARBA" id="ARBA00000852"/>
    </source>
</evidence>
<dbReference type="HAMAP" id="MF_00835">
    <property type="entry name" value="BioC"/>
    <property type="match status" value="1"/>
</dbReference>
<gene>
    <name evidence="8 10" type="primary">bioC</name>
    <name evidence="10" type="ORF">H8Q88_03450</name>
</gene>
<keyword evidence="4 8" id="KW-0489">Methyltransferase</keyword>
<dbReference type="SUPFAM" id="SSF53335">
    <property type="entry name" value="S-adenosyl-L-methionine-dependent methyltransferases"/>
    <property type="match status" value="1"/>
</dbReference>
<proteinExistence type="inferred from homology"/>
<comment type="caution">
    <text evidence="10">The sequence shown here is derived from an EMBL/GenBank/DDBJ whole genome shotgun (WGS) entry which is preliminary data.</text>
</comment>
<dbReference type="GO" id="GO:0008757">
    <property type="term" value="F:S-adenosylmethionine-dependent methyltransferase activity"/>
    <property type="evidence" value="ECO:0007669"/>
    <property type="project" value="InterPro"/>
</dbReference>
<evidence type="ECO:0000256" key="8">
    <source>
        <dbReference type="HAMAP-Rule" id="MF_00835"/>
    </source>
</evidence>
<keyword evidence="7 8" id="KW-0093">Biotin biosynthesis</keyword>
<evidence type="ECO:0000256" key="4">
    <source>
        <dbReference type="ARBA" id="ARBA00022603"/>
    </source>
</evidence>
<dbReference type="PANTHER" id="PTHR13090:SF1">
    <property type="entry name" value="ARGININE-HYDROXYLASE NDUFAF5, MITOCHONDRIAL"/>
    <property type="match status" value="1"/>
</dbReference>
<dbReference type="EC" id="2.1.1.197" evidence="3 8"/>
<evidence type="ECO:0000256" key="3">
    <source>
        <dbReference type="ARBA" id="ARBA00012327"/>
    </source>
</evidence>
<accession>A0A9X0R806</accession>
<dbReference type="Pfam" id="PF08241">
    <property type="entry name" value="Methyltransf_11"/>
    <property type="match status" value="1"/>
</dbReference>
<dbReference type="GO" id="GO:0102130">
    <property type="term" value="F:malonyl-CoA methyltransferase activity"/>
    <property type="evidence" value="ECO:0007669"/>
    <property type="project" value="UniProtKB-EC"/>
</dbReference>
<comment type="function">
    <text evidence="8">Converts the free carboxyl group of a malonyl-thioester to its methyl ester by transfer of a methyl group from S-adenosyl-L-methionine (SAM). It allows to synthesize pimeloyl-ACP via the fatty acid synthetic pathway.</text>
</comment>
<organism evidence="10 11">
    <name type="scientific">Vibrio metschnikovii</name>
    <dbReference type="NCBI Taxonomy" id="28172"/>
    <lineage>
        <taxon>Bacteria</taxon>
        <taxon>Pseudomonadati</taxon>
        <taxon>Pseudomonadota</taxon>
        <taxon>Gammaproteobacteria</taxon>
        <taxon>Vibrionales</taxon>
        <taxon>Vibrionaceae</taxon>
        <taxon>Vibrio</taxon>
    </lineage>
</organism>
<dbReference type="CDD" id="cd02440">
    <property type="entry name" value="AdoMet_MTases"/>
    <property type="match status" value="1"/>
</dbReference>
<dbReference type="RefSeq" id="WP_187003249.1">
    <property type="nucleotide sequence ID" value="NZ_CAWQCL010000001.1"/>
</dbReference>
<dbReference type="InterPro" id="IPR050602">
    <property type="entry name" value="Malonyl-ACP_OMT"/>
</dbReference>
<evidence type="ECO:0000313" key="10">
    <source>
        <dbReference type="EMBL" id="MBC5850015.1"/>
    </source>
</evidence>
<comment type="pathway">
    <text evidence="2 8">Cofactor biosynthesis; biotin biosynthesis.</text>
</comment>
<keyword evidence="6 8" id="KW-0949">S-adenosyl-L-methionine</keyword>
<evidence type="ECO:0000256" key="2">
    <source>
        <dbReference type="ARBA" id="ARBA00004746"/>
    </source>
</evidence>
<reference evidence="10" key="1">
    <citation type="submission" date="2020-08" db="EMBL/GenBank/DDBJ databases">
        <title>Genome Sequencing and Pan-Genome Analysis of Migratory bird Vibrio Strains, Inner Mongolia.</title>
        <authorList>
            <person name="Zheng L."/>
        </authorList>
    </citation>
    <scope>NUCLEOTIDE SEQUENCE</scope>
    <source>
        <strain evidence="10">M13F</strain>
    </source>
</reference>
<dbReference type="PANTHER" id="PTHR13090">
    <property type="entry name" value="ARGININE-HYDROXYLASE NDUFAF5, MITOCHONDRIAL"/>
    <property type="match status" value="1"/>
</dbReference>
<keyword evidence="11" id="KW-1185">Reference proteome</keyword>
<dbReference type="AlphaFoldDB" id="A0A9X0R806"/>
<sequence>MNLAVGVEHTEQGATKKAIAQAFSKAASRYDQHAAFQRDVGQRLLDTLPKQLVDWQVLDLGCGTGYFAQQLRSRGATVVCADLSSAMLYQAKQRCGHYRMHYVQLDAEALPFKAAHFDLVFSSLALQWCEDLVVPLQEIHRILKPQGQARFSTLLFGSLTELAQAWQKVDVHQHVKRFADVNKINLALAQSDFAQYHLDLPAITVWYESAYQLMRDLKGIGATHIHGRSQGLTGRHTLAQVEQAYQQFAGQQGLLPATYQVCLGVLHR</sequence>
<evidence type="ECO:0000256" key="6">
    <source>
        <dbReference type="ARBA" id="ARBA00022691"/>
    </source>
</evidence>
<dbReference type="GO" id="GO:0010340">
    <property type="term" value="F:carboxyl-O-methyltransferase activity"/>
    <property type="evidence" value="ECO:0007669"/>
    <property type="project" value="UniProtKB-UniRule"/>
</dbReference>
<dbReference type="NCBIfam" id="TIGR02072">
    <property type="entry name" value="BioC"/>
    <property type="match status" value="1"/>
</dbReference>
<dbReference type="InterPro" id="IPR013216">
    <property type="entry name" value="Methyltransf_11"/>
</dbReference>
<evidence type="ECO:0000256" key="5">
    <source>
        <dbReference type="ARBA" id="ARBA00022679"/>
    </source>
</evidence>
<evidence type="ECO:0000259" key="9">
    <source>
        <dbReference type="Pfam" id="PF08241"/>
    </source>
</evidence>
<dbReference type="Proteomes" id="UP000615796">
    <property type="component" value="Unassembled WGS sequence"/>
</dbReference>
<evidence type="ECO:0000313" key="11">
    <source>
        <dbReference type="Proteomes" id="UP000615796"/>
    </source>
</evidence>
<dbReference type="GO" id="GO:0032259">
    <property type="term" value="P:methylation"/>
    <property type="evidence" value="ECO:0007669"/>
    <property type="project" value="UniProtKB-KW"/>
</dbReference>
<dbReference type="InterPro" id="IPR011814">
    <property type="entry name" value="BioC"/>
</dbReference>
<evidence type="ECO:0000256" key="7">
    <source>
        <dbReference type="ARBA" id="ARBA00022756"/>
    </source>
</evidence>
<feature type="domain" description="Methyltransferase type 11" evidence="9">
    <location>
        <begin position="58"/>
        <end position="149"/>
    </location>
</feature>
<comment type="catalytic activity">
    <reaction evidence="1 8">
        <text>malonyl-[ACP] + S-adenosyl-L-methionine = malonyl-[ACP] methyl ester + S-adenosyl-L-homocysteine</text>
        <dbReference type="Rhea" id="RHEA:17105"/>
        <dbReference type="Rhea" id="RHEA-COMP:9623"/>
        <dbReference type="Rhea" id="RHEA-COMP:9954"/>
        <dbReference type="ChEBI" id="CHEBI:57856"/>
        <dbReference type="ChEBI" id="CHEBI:59789"/>
        <dbReference type="ChEBI" id="CHEBI:78449"/>
        <dbReference type="ChEBI" id="CHEBI:78845"/>
        <dbReference type="EC" id="2.1.1.197"/>
    </reaction>
</comment>
<dbReference type="EMBL" id="JACRUP010000001">
    <property type="protein sequence ID" value="MBC5850015.1"/>
    <property type="molecule type" value="Genomic_DNA"/>
</dbReference>
<keyword evidence="5 8" id="KW-0808">Transferase</keyword>
<comment type="similarity">
    <text evidence="8">Belongs to the methyltransferase superfamily.</text>
</comment>